<organism evidence="2 3">
    <name type="scientific">Trifolium medium</name>
    <dbReference type="NCBI Taxonomy" id="97028"/>
    <lineage>
        <taxon>Eukaryota</taxon>
        <taxon>Viridiplantae</taxon>
        <taxon>Streptophyta</taxon>
        <taxon>Embryophyta</taxon>
        <taxon>Tracheophyta</taxon>
        <taxon>Spermatophyta</taxon>
        <taxon>Magnoliopsida</taxon>
        <taxon>eudicotyledons</taxon>
        <taxon>Gunneridae</taxon>
        <taxon>Pentapetalae</taxon>
        <taxon>rosids</taxon>
        <taxon>fabids</taxon>
        <taxon>Fabales</taxon>
        <taxon>Fabaceae</taxon>
        <taxon>Papilionoideae</taxon>
        <taxon>50 kb inversion clade</taxon>
        <taxon>NPAAA clade</taxon>
        <taxon>Hologalegina</taxon>
        <taxon>IRL clade</taxon>
        <taxon>Trifolieae</taxon>
        <taxon>Trifolium</taxon>
    </lineage>
</organism>
<evidence type="ECO:0000313" key="2">
    <source>
        <dbReference type="EMBL" id="MCI81976.1"/>
    </source>
</evidence>
<accession>A0A392V144</accession>
<evidence type="ECO:0000313" key="3">
    <source>
        <dbReference type="Proteomes" id="UP000265520"/>
    </source>
</evidence>
<comment type="caution">
    <text evidence="2">The sequence shown here is derived from an EMBL/GenBank/DDBJ whole genome shotgun (WGS) entry which is preliminary data.</text>
</comment>
<feature type="compositionally biased region" description="Basic and acidic residues" evidence="1">
    <location>
        <begin position="34"/>
        <end position="56"/>
    </location>
</feature>
<protein>
    <submittedName>
        <fullName evidence="2">Uncharacterized protein</fullName>
    </submittedName>
</protein>
<dbReference type="Proteomes" id="UP000265520">
    <property type="component" value="Unassembled WGS sequence"/>
</dbReference>
<dbReference type="AlphaFoldDB" id="A0A392V144"/>
<reference evidence="2 3" key="1">
    <citation type="journal article" date="2018" name="Front. Plant Sci.">
        <title>Red Clover (Trifolium pratense) and Zigzag Clover (T. medium) - A Picture of Genomic Similarities and Differences.</title>
        <authorList>
            <person name="Dluhosova J."/>
            <person name="Istvanek J."/>
            <person name="Nedelnik J."/>
            <person name="Repkova J."/>
        </authorList>
    </citation>
    <scope>NUCLEOTIDE SEQUENCE [LARGE SCALE GENOMIC DNA]</scope>
    <source>
        <strain evidence="3">cv. 10/8</strain>
        <tissue evidence="2">Leaf</tissue>
    </source>
</reference>
<evidence type="ECO:0000256" key="1">
    <source>
        <dbReference type="SAM" id="MobiDB-lite"/>
    </source>
</evidence>
<proteinExistence type="predicted"/>
<name>A0A392V144_9FABA</name>
<keyword evidence="3" id="KW-1185">Reference proteome</keyword>
<feature type="non-terminal residue" evidence="2">
    <location>
        <position position="64"/>
    </location>
</feature>
<sequence>MASASRINNDGDDLTTAIQTSPQREENTTLFPVHDTDKVAQEIDPRDGQETSRTSEDGDIPVLT</sequence>
<dbReference type="EMBL" id="LXQA011032016">
    <property type="protein sequence ID" value="MCI81976.1"/>
    <property type="molecule type" value="Genomic_DNA"/>
</dbReference>
<feature type="region of interest" description="Disordered" evidence="1">
    <location>
        <begin position="1"/>
        <end position="64"/>
    </location>
</feature>